<keyword evidence="2" id="KW-1185">Reference proteome</keyword>
<accession>A0AAV6V399</accession>
<comment type="caution">
    <text evidence="1">The sequence shown here is derived from an EMBL/GenBank/DDBJ whole genome shotgun (WGS) entry which is preliminary data.</text>
</comment>
<evidence type="ECO:0000313" key="2">
    <source>
        <dbReference type="Proteomes" id="UP000827092"/>
    </source>
</evidence>
<proteinExistence type="predicted"/>
<evidence type="ECO:0000313" key="1">
    <source>
        <dbReference type="EMBL" id="KAG8190359.1"/>
    </source>
</evidence>
<protein>
    <submittedName>
        <fullName evidence="1">Uncharacterized protein</fullName>
    </submittedName>
</protein>
<dbReference type="Proteomes" id="UP000827092">
    <property type="component" value="Unassembled WGS sequence"/>
</dbReference>
<reference evidence="1 2" key="1">
    <citation type="journal article" date="2022" name="Nat. Ecol. Evol.">
        <title>A masculinizing supergene underlies an exaggerated male reproductive morph in a spider.</title>
        <authorList>
            <person name="Hendrickx F."/>
            <person name="De Corte Z."/>
            <person name="Sonet G."/>
            <person name="Van Belleghem S.M."/>
            <person name="Kostlbacher S."/>
            <person name="Vangestel C."/>
        </authorList>
    </citation>
    <scope>NUCLEOTIDE SEQUENCE [LARGE SCALE GENOMIC DNA]</scope>
    <source>
        <strain evidence="1">W744_W776</strain>
    </source>
</reference>
<sequence>MSDDKCSMACNCNPKKKAGNTHEQNSNSQRYINGGRCPLKAYSLTCSDYGSPCLDSHRESKNCRTRKVFRVYK</sequence>
<organism evidence="1 2">
    <name type="scientific">Oedothorax gibbosus</name>
    <dbReference type="NCBI Taxonomy" id="931172"/>
    <lineage>
        <taxon>Eukaryota</taxon>
        <taxon>Metazoa</taxon>
        <taxon>Ecdysozoa</taxon>
        <taxon>Arthropoda</taxon>
        <taxon>Chelicerata</taxon>
        <taxon>Arachnida</taxon>
        <taxon>Araneae</taxon>
        <taxon>Araneomorphae</taxon>
        <taxon>Entelegynae</taxon>
        <taxon>Araneoidea</taxon>
        <taxon>Linyphiidae</taxon>
        <taxon>Erigoninae</taxon>
        <taxon>Oedothorax</taxon>
    </lineage>
</organism>
<dbReference type="AlphaFoldDB" id="A0AAV6V399"/>
<name>A0AAV6V399_9ARAC</name>
<gene>
    <name evidence="1" type="ORF">JTE90_022006</name>
</gene>
<dbReference type="EMBL" id="JAFNEN010000185">
    <property type="protein sequence ID" value="KAG8190359.1"/>
    <property type="molecule type" value="Genomic_DNA"/>
</dbReference>